<dbReference type="GO" id="GO:0006171">
    <property type="term" value="P:cAMP biosynthetic process"/>
    <property type="evidence" value="ECO:0007669"/>
    <property type="project" value="UniProtKB-KW"/>
</dbReference>
<comment type="subcellular location">
    <subcellularLocation>
        <location evidence="2">Membrane</location>
    </subcellularLocation>
</comment>
<evidence type="ECO:0000256" key="7">
    <source>
        <dbReference type="ARBA" id="ARBA00022840"/>
    </source>
</evidence>
<evidence type="ECO:0000256" key="14">
    <source>
        <dbReference type="ARBA" id="ARBA00032637"/>
    </source>
</evidence>
<evidence type="ECO:0000256" key="17">
    <source>
        <dbReference type="SAM" id="Phobius"/>
    </source>
</evidence>
<feature type="transmembrane region" description="Helical" evidence="17">
    <location>
        <begin position="968"/>
        <end position="986"/>
    </location>
</feature>
<keyword evidence="6" id="KW-0547">Nucleotide-binding</keyword>
<dbReference type="GO" id="GO:0004016">
    <property type="term" value="F:adenylate cyclase activity"/>
    <property type="evidence" value="ECO:0007669"/>
    <property type="project" value="UniProtKB-EC"/>
</dbReference>
<dbReference type="FunFam" id="3.30.70.1230:FF:000053">
    <property type="entry name" value="Guanylate cyclase, putative"/>
    <property type="match status" value="1"/>
</dbReference>
<evidence type="ECO:0000256" key="1">
    <source>
        <dbReference type="ARBA" id="ARBA00001593"/>
    </source>
</evidence>
<keyword evidence="10" id="KW-0115">cAMP biosynthesis</keyword>
<dbReference type="InterPro" id="IPR029787">
    <property type="entry name" value="Nucleotide_cyclase"/>
</dbReference>
<dbReference type="SMR" id="G4Z732"/>
<dbReference type="AlphaFoldDB" id="G4Z732"/>
<dbReference type="GO" id="GO:0035556">
    <property type="term" value="P:intracellular signal transduction"/>
    <property type="evidence" value="ECO:0007669"/>
    <property type="project" value="InterPro"/>
</dbReference>
<evidence type="ECO:0000313" key="20">
    <source>
        <dbReference type="Proteomes" id="UP000002640"/>
    </source>
</evidence>
<dbReference type="Proteomes" id="UP000002640">
    <property type="component" value="Unassembled WGS sequence"/>
</dbReference>
<feature type="transmembrane region" description="Helical" evidence="17">
    <location>
        <begin position="821"/>
        <end position="842"/>
    </location>
</feature>
<proteinExistence type="inferred from homology"/>
<feature type="transmembrane region" description="Helical" evidence="17">
    <location>
        <begin position="886"/>
        <end position="905"/>
    </location>
</feature>
<keyword evidence="4 17" id="KW-0812">Transmembrane</keyword>
<dbReference type="GO" id="GO:0046872">
    <property type="term" value="F:metal ion binding"/>
    <property type="evidence" value="ECO:0007669"/>
    <property type="project" value="UniProtKB-KW"/>
</dbReference>
<evidence type="ECO:0000256" key="4">
    <source>
        <dbReference type="ARBA" id="ARBA00022692"/>
    </source>
</evidence>
<dbReference type="PANTHER" id="PTHR11920:SF335">
    <property type="entry name" value="GUANYLATE CYCLASE"/>
    <property type="match status" value="1"/>
</dbReference>
<dbReference type="Gene3D" id="3.30.70.1230">
    <property type="entry name" value="Nucleotide cyclase"/>
    <property type="match status" value="2"/>
</dbReference>
<feature type="transmembrane region" description="Helical" evidence="17">
    <location>
        <begin position="246"/>
        <end position="264"/>
    </location>
</feature>
<comment type="similarity">
    <text evidence="15">Belongs to the adenylyl cyclase class-4/guanylyl cyclase family.</text>
</comment>
<keyword evidence="12 15" id="KW-0456">Lyase</keyword>
<dbReference type="STRING" id="1094619.G4Z732"/>
<protein>
    <recommendedName>
        <fullName evidence="3">adenylate cyclase</fullName>
        <ecNumber evidence="3">4.6.1.1</ecNumber>
    </recommendedName>
    <alternativeName>
        <fullName evidence="13">ATP pyrophosphate-lyase</fullName>
    </alternativeName>
    <alternativeName>
        <fullName evidence="14">Adenylyl cyclase</fullName>
    </alternativeName>
</protein>
<feature type="compositionally biased region" description="Polar residues" evidence="16">
    <location>
        <begin position="679"/>
        <end position="702"/>
    </location>
</feature>
<dbReference type="GO" id="GO:0005524">
    <property type="term" value="F:ATP binding"/>
    <property type="evidence" value="ECO:0007669"/>
    <property type="project" value="UniProtKB-KW"/>
</dbReference>
<evidence type="ECO:0000256" key="2">
    <source>
        <dbReference type="ARBA" id="ARBA00004370"/>
    </source>
</evidence>
<feature type="domain" description="Guanylate cyclase" evidence="18">
    <location>
        <begin position="1046"/>
        <end position="1174"/>
    </location>
</feature>
<dbReference type="KEGG" id="psoj:PHYSODRAFT_493224"/>
<reference evidence="19 20" key="1">
    <citation type="journal article" date="2006" name="Science">
        <title>Phytophthora genome sequences uncover evolutionary origins and mechanisms of pathogenesis.</title>
        <authorList>
            <person name="Tyler B.M."/>
            <person name="Tripathy S."/>
            <person name="Zhang X."/>
            <person name="Dehal P."/>
            <person name="Jiang R.H."/>
            <person name="Aerts A."/>
            <person name="Arredondo F.D."/>
            <person name="Baxter L."/>
            <person name="Bensasson D."/>
            <person name="Beynon J.L."/>
            <person name="Chapman J."/>
            <person name="Damasceno C.M."/>
            <person name="Dorrance A.E."/>
            <person name="Dou D."/>
            <person name="Dickerman A.W."/>
            <person name="Dubchak I.L."/>
            <person name="Garbelotto M."/>
            <person name="Gijzen M."/>
            <person name="Gordon S.G."/>
            <person name="Govers F."/>
            <person name="Grunwald N.J."/>
            <person name="Huang W."/>
            <person name="Ivors K.L."/>
            <person name="Jones R.W."/>
            <person name="Kamoun S."/>
            <person name="Krampis K."/>
            <person name="Lamour K.H."/>
            <person name="Lee M.K."/>
            <person name="McDonald W.H."/>
            <person name="Medina M."/>
            <person name="Meijer H.J."/>
            <person name="Nordberg E.K."/>
            <person name="Maclean D.J."/>
            <person name="Ospina-Giraldo M.D."/>
            <person name="Morris P.F."/>
            <person name="Phuntumart V."/>
            <person name="Putnam N.H."/>
            <person name="Rash S."/>
            <person name="Rose J.K."/>
            <person name="Sakihama Y."/>
            <person name="Salamov A.A."/>
            <person name="Savidor A."/>
            <person name="Scheuring C.F."/>
            <person name="Smith B.M."/>
            <person name="Sobral B.W."/>
            <person name="Terry A."/>
            <person name="Torto-Alalibo T.A."/>
            <person name="Win J."/>
            <person name="Xu Z."/>
            <person name="Zhang H."/>
            <person name="Grigoriev I.V."/>
            <person name="Rokhsar D.S."/>
            <person name="Boore J.L."/>
        </authorList>
    </citation>
    <scope>NUCLEOTIDE SEQUENCE [LARGE SCALE GENOMIC DNA]</scope>
    <source>
        <strain evidence="19 20">P6497</strain>
    </source>
</reference>
<dbReference type="OMA" id="FTAMPPG"/>
<dbReference type="GO" id="GO:0001653">
    <property type="term" value="F:peptide receptor activity"/>
    <property type="evidence" value="ECO:0007669"/>
    <property type="project" value="TreeGrafter"/>
</dbReference>
<dbReference type="GO" id="GO:0005886">
    <property type="term" value="C:plasma membrane"/>
    <property type="evidence" value="ECO:0007669"/>
    <property type="project" value="TreeGrafter"/>
</dbReference>
<name>G4Z732_PHYSP</name>
<dbReference type="RefSeq" id="XP_009524501.1">
    <property type="nucleotide sequence ID" value="XM_009526206.1"/>
</dbReference>
<evidence type="ECO:0000313" key="19">
    <source>
        <dbReference type="EMBL" id="EGZ21784.1"/>
    </source>
</evidence>
<dbReference type="InterPro" id="IPR001054">
    <property type="entry name" value="A/G_cyclase"/>
</dbReference>
<keyword evidence="5" id="KW-0479">Metal-binding</keyword>
<evidence type="ECO:0000256" key="10">
    <source>
        <dbReference type="ARBA" id="ARBA00022998"/>
    </source>
</evidence>
<evidence type="ECO:0000256" key="9">
    <source>
        <dbReference type="ARBA" id="ARBA00022989"/>
    </source>
</evidence>
<dbReference type="InParanoid" id="G4Z732"/>
<dbReference type="Pfam" id="PF00211">
    <property type="entry name" value="Guanylate_cyc"/>
    <property type="match status" value="2"/>
</dbReference>
<keyword evidence="9 17" id="KW-1133">Transmembrane helix</keyword>
<dbReference type="GeneID" id="20656929"/>
<feature type="domain" description="Guanylate cyclase" evidence="18">
    <location>
        <begin position="360"/>
        <end position="495"/>
    </location>
</feature>
<evidence type="ECO:0000256" key="13">
    <source>
        <dbReference type="ARBA" id="ARBA00032597"/>
    </source>
</evidence>
<evidence type="ECO:0000256" key="12">
    <source>
        <dbReference type="ARBA" id="ARBA00023239"/>
    </source>
</evidence>
<feature type="transmembrane region" description="Helical" evidence="17">
    <location>
        <begin position="284"/>
        <end position="304"/>
    </location>
</feature>
<dbReference type="CDD" id="cd07302">
    <property type="entry name" value="CHD"/>
    <property type="match status" value="2"/>
</dbReference>
<dbReference type="InterPro" id="IPR018297">
    <property type="entry name" value="A/G_cyclase_CS"/>
</dbReference>
<dbReference type="PROSITE" id="PS00452">
    <property type="entry name" value="GUANYLATE_CYCLASE_1"/>
    <property type="match status" value="1"/>
</dbReference>
<dbReference type="EMBL" id="JH159153">
    <property type="protein sequence ID" value="EGZ21784.1"/>
    <property type="molecule type" value="Genomic_DNA"/>
</dbReference>
<feature type="compositionally biased region" description="Low complexity" evidence="16">
    <location>
        <begin position="599"/>
        <end position="610"/>
    </location>
</feature>
<feature type="region of interest" description="Disordered" evidence="16">
    <location>
        <begin position="665"/>
        <end position="724"/>
    </location>
</feature>
<feature type="transmembrane region" description="Helical" evidence="17">
    <location>
        <begin position="937"/>
        <end position="956"/>
    </location>
</feature>
<dbReference type="EC" id="4.6.1.1" evidence="3"/>
<dbReference type="InterPro" id="IPR050401">
    <property type="entry name" value="Cyclic_nucleotide_synthase"/>
</dbReference>
<dbReference type="GO" id="GO:0007168">
    <property type="term" value="P:receptor guanylyl cyclase signaling pathway"/>
    <property type="evidence" value="ECO:0007669"/>
    <property type="project" value="TreeGrafter"/>
</dbReference>
<keyword evidence="7" id="KW-0067">ATP-binding</keyword>
<dbReference type="PROSITE" id="PS50125">
    <property type="entry name" value="GUANYLATE_CYCLASE_2"/>
    <property type="match status" value="2"/>
</dbReference>
<evidence type="ECO:0000256" key="6">
    <source>
        <dbReference type="ARBA" id="ARBA00022741"/>
    </source>
</evidence>
<evidence type="ECO:0000256" key="8">
    <source>
        <dbReference type="ARBA" id="ARBA00022842"/>
    </source>
</evidence>
<evidence type="ECO:0000256" key="5">
    <source>
        <dbReference type="ARBA" id="ARBA00022723"/>
    </source>
</evidence>
<accession>G4Z732</accession>
<dbReference type="PANTHER" id="PTHR11920">
    <property type="entry name" value="GUANYLYL CYCLASE"/>
    <property type="match status" value="1"/>
</dbReference>
<dbReference type="FunFam" id="3.30.70.1230:FF:000033">
    <property type="entry name" value="Adenylate cyclase"/>
    <property type="match status" value="1"/>
</dbReference>
<gene>
    <name evidence="19" type="ORF">PHYSODRAFT_493224</name>
</gene>
<keyword evidence="8" id="KW-0460">Magnesium</keyword>
<sequence length="1224" mass="136524">MPSLGTIQPMDALNASLVPAPAVPRQKTAVEPMTTRNSISNKVLQSFDKFQTSQVVPEEKRSRESSVSRATAVSEFILFLKVMDQVAIHHITLYFININTLAVILKMEKSFAKYYASSQRKLYLRGLLTLIGFMISTFVYDYLVLWEDYGVGANATADGTVSTKLPKFTIVVVLKLAIVLPLLLLTFFRARKHPYHEDVKLTWLCICVVACYPVVYNKITNDYGVSWVCLVIMYVYSCTPIRFFPVSIFCLGYLATYVVVMLAYVPGSASSSSSSSRQEIANETLYACLFFFLILLPSQSREFAIRVSYMSELMVLLQQEQLKMEETRSKALLNSMLPESIVVQLQCGRELIADEYPEATVLFAEVCDFDLFSSKLQPQQVVELLNILFYKFDKLVDVHHVHKVETIGAVYMVVGGCPDVIQNHAELVANLALDMIRCIPEVSAKIARKPWGNMVTNLNIRVGINTGGLMAGVVGIRNPRFKLFGDTVNVASRMETTNLPGQIQITEATHNAIYHKFHTALRGKVFVKGRGDMDTYFLRGKDGYIVPPASVVSREHEGAGEVVADDAPSGSNSPTSGRRRTSRMPGSSINDIPEHKNDAPAFTPTLAPPTNSNPPTEDIPSRPTTPKAANARQPRRASRMTLDSSNKQKTIANLLALAPPAVRNPSIMQLPEGTKLPTIPQSVKENSENASTTPGASPSQSLLALADQPPSPSAAARVSHRRGTVSALKGHSLSQIATVRRSLFRENIFDIVEDIDANGEPECDENAVFSTTIMTLPKGLTRMEVLFRVHGNRTGFRSLTKEAYEFEESYRLENRMRWLRFLRLSVTVFLVLKPFLTLYQTVRLSTIRSFDESQLIFLLNFCIMYPGMLAFLLHTFSPTFSSWEQLESVVVISVVAVILCAESLATNSLGHAYMSALALYQCYFANVSFLLRVINGFEILTLYLVANLLIAPYFGWEINATQLRVLRNALYIFMFFAGQAWVVFNSEFKQRINHYRDITLNSQKQKLVEEEARITKLLLNLLPETIVHKLKEDPQTTIADFFDNVTVLFTDMVNFTAYSSKVSAMELVQFLNDMYTRFDTIAEREVLYKVEIIGDAYFVVGGCPIVSTNNALAVVTAATDMFAVLPLLRRNCGVPDLNIRIGVHSGPVLAGVVGSKDPRYHLFGETVSIAHFLESSGVPGRIHISESTWASMNKETPGHGFKVEYHTLLSISGSSKKLRTYFVL</sequence>
<comment type="catalytic activity">
    <reaction evidence="1">
        <text>ATP = 3',5'-cyclic AMP + diphosphate</text>
        <dbReference type="Rhea" id="RHEA:15389"/>
        <dbReference type="ChEBI" id="CHEBI:30616"/>
        <dbReference type="ChEBI" id="CHEBI:33019"/>
        <dbReference type="ChEBI" id="CHEBI:58165"/>
        <dbReference type="EC" id="4.6.1.1"/>
    </reaction>
</comment>
<organism evidence="19 20">
    <name type="scientific">Phytophthora sojae (strain P6497)</name>
    <name type="common">Soybean stem and root rot agent</name>
    <name type="synonym">Phytophthora megasperma f. sp. glycines</name>
    <dbReference type="NCBI Taxonomy" id="1094619"/>
    <lineage>
        <taxon>Eukaryota</taxon>
        <taxon>Sar</taxon>
        <taxon>Stramenopiles</taxon>
        <taxon>Oomycota</taxon>
        <taxon>Peronosporomycetes</taxon>
        <taxon>Peronosporales</taxon>
        <taxon>Peronosporaceae</taxon>
        <taxon>Phytophthora</taxon>
    </lineage>
</organism>
<dbReference type="GO" id="GO:0004383">
    <property type="term" value="F:guanylate cyclase activity"/>
    <property type="evidence" value="ECO:0007669"/>
    <property type="project" value="TreeGrafter"/>
</dbReference>
<feature type="transmembrane region" description="Helical" evidence="17">
    <location>
        <begin position="86"/>
        <end position="105"/>
    </location>
</feature>
<feature type="transmembrane region" description="Helical" evidence="17">
    <location>
        <begin position="126"/>
        <end position="145"/>
    </location>
</feature>
<evidence type="ECO:0000256" key="11">
    <source>
        <dbReference type="ARBA" id="ARBA00023136"/>
    </source>
</evidence>
<evidence type="ECO:0000259" key="18">
    <source>
        <dbReference type="PROSITE" id="PS50125"/>
    </source>
</evidence>
<keyword evidence="11 17" id="KW-0472">Membrane</keyword>
<keyword evidence="20" id="KW-1185">Reference proteome</keyword>
<evidence type="ECO:0000256" key="3">
    <source>
        <dbReference type="ARBA" id="ARBA00012201"/>
    </source>
</evidence>
<feature type="transmembrane region" description="Helical" evidence="17">
    <location>
        <begin position="165"/>
        <end position="188"/>
    </location>
</feature>
<evidence type="ECO:0000256" key="16">
    <source>
        <dbReference type="SAM" id="MobiDB-lite"/>
    </source>
</evidence>
<feature type="region of interest" description="Disordered" evidence="16">
    <location>
        <begin position="556"/>
        <end position="647"/>
    </location>
</feature>
<feature type="transmembrane region" description="Helical" evidence="17">
    <location>
        <begin position="854"/>
        <end position="874"/>
    </location>
</feature>
<evidence type="ECO:0000256" key="15">
    <source>
        <dbReference type="RuleBase" id="RU000405"/>
    </source>
</evidence>
<dbReference type="SMART" id="SM00044">
    <property type="entry name" value="CYCc"/>
    <property type="match status" value="2"/>
</dbReference>
<dbReference type="SUPFAM" id="SSF55073">
    <property type="entry name" value="Nucleotide cyclase"/>
    <property type="match status" value="2"/>
</dbReference>